<dbReference type="Proteomes" id="UP001183824">
    <property type="component" value="Unassembled WGS sequence"/>
</dbReference>
<evidence type="ECO:0000313" key="2">
    <source>
        <dbReference type="EMBL" id="MDT0482656.1"/>
    </source>
</evidence>
<comment type="caution">
    <text evidence="2">The sequence shown here is derived from an EMBL/GenBank/DDBJ whole genome shotgun (WGS) entry which is preliminary data.</text>
</comment>
<gene>
    <name evidence="2" type="ORF">RNB18_21050</name>
</gene>
<proteinExistence type="predicted"/>
<dbReference type="RefSeq" id="WP_311715640.1">
    <property type="nucleotide sequence ID" value="NZ_JAVREZ010000007.1"/>
</dbReference>
<name>A0ABU2VBW0_9ACTN</name>
<sequence length="64" mass="6577">MSGPVEQGCSTGPPHPAHSATTSTSGTPSHGISRTPPARPGLPVANVKCVPYAKWVQAWTEIKG</sequence>
<accession>A0ABU2VBW0</accession>
<protein>
    <submittedName>
        <fullName evidence="2">Uncharacterized protein</fullName>
    </submittedName>
</protein>
<keyword evidence="3" id="KW-1185">Reference proteome</keyword>
<dbReference type="EMBL" id="JAVREZ010000007">
    <property type="protein sequence ID" value="MDT0482656.1"/>
    <property type="molecule type" value="Genomic_DNA"/>
</dbReference>
<feature type="region of interest" description="Disordered" evidence="1">
    <location>
        <begin position="1"/>
        <end position="44"/>
    </location>
</feature>
<reference evidence="3" key="1">
    <citation type="submission" date="2023-07" db="EMBL/GenBank/DDBJ databases">
        <title>30 novel species of actinomycetes from the DSMZ collection.</title>
        <authorList>
            <person name="Nouioui I."/>
        </authorList>
    </citation>
    <scope>NUCLEOTIDE SEQUENCE [LARGE SCALE GENOMIC DNA]</scope>
    <source>
        <strain evidence="3">DSM 41640</strain>
    </source>
</reference>
<feature type="compositionally biased region" description="Polar residues" evidence="1">
    <location>
        <begin position="19"/>
        <end position="32"/>
    </location>
</feature>
<evidence type="ECO:0000313" key="3">
    <source>
        <dbReference type="Proteomes" id="UP001183824"/>
    </source>
</evidence>
<evidence type="ECO:0000256" key="1">
    <source>
        <dbReference type="SAM" id="MobiDB-lite"/>
    </source>
</evidence>
<organism evidence="2 3">
    <name type="scientific">Streptomyces doebereineriae</name>
    <dbReference type="NCBI Taxonomy" id="3075528"/>
    <lineage>
        <taxon>Bacteria</taxon>
        <taxon>Bacillati</taxon>
        <taxon>Actinomycetota</taxon>
        <taxon>Actinomycetes</taxon>
        <taxon>Kitasatosporales</taxon>
        <taxon>Streptomycetaceae</taxon>
        <taxon>Streptomyces</taxon>
    </lineage>
</organism>